<keyword evidence="4" id="KW-1185">Reference proteome</keyword>
<evidence type="ECO:0000313" key="3">
    <source>
        <dbReference type="EMBL" id="TXD70686.1"/>
    </source>
</evidence>
<dbReference type="OrthoDB" id="654178at2"/>
<evidence type="ECO:0000259" key="2">
    <source>
        <dbReference type="Pfam" id="PF19573"/>
    </source>
</evidence>
<feature type="chain" id="PRO_5023058328" description="DUF6089 domain-containing protein" evidence="1">
    <location>
        <begin position="20"/>
        <end position="231"/>
    </location>
</feature>
<evidence type="ECO:0000256" key="1">
    <source>
        <dbReference type="SAM" id="SignalP"/>
    </source>
</evidence>
<dbReference type="AlphaFoldDB" id="A0A5C6YTF8"/>
<organism evidence="3 4">
    <name type="scientific">Aequorivita lipolytica</name>
    <dbReference type="NCBI Taxonomy" id="153267"/>
    <lineage>
        <taxon>Bacteria</taxon>
        <taxon>Pseudomonadati</taxon>
        <taxon>Bacteroidota</taxon>
        <taxon>Flavobacteriia</taxon>
        <taxon>Flavobacteriales</taxon>
        <taxon>Flavobacteriaceae</taxon>
        <taxon>Aequorivita</taxon>
    </lineage>
</organism>
<feature type="signal peptide" evidence="1">
    <location>
        <begin position="1"/>
        <end position="19"/>
    </location>
</feature>
<accession>A0A5C6YTF8</accession>
<feature type="domain" description="DUF6089" evidence="2">
    <location>
        <begin position="2"/>
        <end position="230"/>
    </location>
</feature>
<protein>
    <recommendedName>
        <fullName evidence="2">DUF6089 domain-containing protein</fullName>
    </recommendedName>
</protein>
<dbReference type="EMBL" id="VORU01000001">
    <property type="protein sequence ID" value="TXD70686.1"/>
    <property type="molecule type" value="Genomic_DNA"/>
</dbReference>
<reference evidence="3 4" key="1">
    <citation type="submission" date="2019-08" db="EMBL/GenBank/DDBJ databases">
        <title>Genome of Aequorivita lipolytica Y10-2 (type strain).</title>
        <authorList>
            <person name="Bowman J.P."/>
        </authorList>
    </citation>
    <scope>NUCLEOTIDE SEQUENCE [LARGE SCALE GENOMIC DNA]</scope>
    <source>
        <strain evidence="3 4">Y10-2</strain>
    </source>
</reference>
<dbReference type="RefSeq" id="WP_111813526.1">
    <property type="nucleotide sequence ID" value="NZ_CBCRZQ010000001.1"/>
</dbReference>
<name>A0A5C6YTF8_9FLAO</name>
<comment type="caution">
    <text evidence="3">The sequence shown here is derived from an EMBL/GenBank/DDBJ whole genome shotgun (WGS) entry which is preliminary data.</text>
</comment>
<sequence>MKYFATVFLILSTVFFAHSQTYEIGGMIGGANYIGDVGKTNYINPNSFAVGGLFKWNRSARHSFRASALFAEIKGDDAKSSNGRREQRGYHFINRLKEVSVGLEYTFWDFDVHSQKAISTPYLYTGLTYFGYNALVKNGDGVDFIEYENASTFAIPMVLGYKANISSNAMIGFEIGARYTFTDNLDGSNPIKGETDFDNLKFGNTNNNDWYVFTGITVTFAFGRKPCYCNF</sequence>
<dbReference type="InterPro" id="IPR045743">
    <property type="entry name" value="DUF6089"/>
</dbReference>
<dbReference type="Pfam" id="PF19573">
    <property type="entry name" value="DUF6089"/>
    <property type="match status" value="1"/>
</dbReference>
<evidence type="ECO:0000313" key="4">
    <source>
        <dbReference type="Proteomes" id="UP000321945"/>
    </source>
</evidence>
<gene>
    <name evidence="3" type="ORF">ESV24_00910</name>
</gene>
<dbReference type="Proteomes" id="UP000321945">
    <property type="component" value="Unassembled WGS sequence"/>
</dbReference>
<keyword evidence="1" id="KW-0732">Signal</keyword>
<proteinExistence type="predicted"/>